<dbReference type="InterPro" id="IPR005366">
    <property type="entry name" value="EMC8/9"/>
</dbReference>
<evidence type="ECO:0000259" key="2">
    <source>
        <dbReference type="PROSITE" id="PS50249"/>
    </source>
</evidence>
<organism evidence="3 4">
    <name type="scientific">Phytophthora kernoviae</name>
    <dbReference type="NCBI Taxonomy" id="325452"/>
    <lineage>
        <taxon>Eukaryota</taxon>
        <taxon>Sar</taxon>
        <taxon>Stramenopiles</taxon>
        <taxon>Oomycota</taxon>
        <taxon>Peronosporomycetes</taxon>
        <taxon>Peronosporales</taxon>
        <taxon>Peronosporaceae</taxon>
        <taxon>Phytophthora</taxon>
    </lineage>
</organism>
<protein>
    <recommendedName>
        <fullName evidence="2">MPN domain-containing protein</fullName>
    </recommendedName>
</protein>
<dbReference type="Gene3D" id="3.40.140.10">
    <property type="entry name" value="Cytidine Deaminase, domain 2"/>
    <property type="match status" value="1"/>
</dbReference>
<evidence type="ECO:0000256" key="1">
    <source>
        <dbReference type="ARBA" id="ARBA00007461"/>
    </source>
</evidence>
<comment type="similarity">
    <text evidence="1">Belongs to the EMC8/EMC9 family.</text>
</comment>
<reference evidence="3" key="2">
    <citation type="submission" date="2020-06" db="EMBL/GenBank/DDBJ databases">
        <authorList>
            <person name="Studholme D.J."/>
        </authorList>
    </citation>
    <scope>NUCLEOTIDE SEQUENCE</scope>
    <source>
        <strain evidence="3">NZFS 2646</strain>
    </source>
</reference>
<feature type="domain" description="MPN" evidence="2">
    <location>
        <begin position="4"/>
        <end position="138"/>
    </location>
</feature>
<dbReference type="CDD" id="cd08060">
    <property type="entry name" value="MPN_UPF0172"/>
    <property type="match status" value="1"/>
</dbReference>
<dbReference type="Proteomes" id="UP000785171">
    <property type="component" value="Unassembled WGS sequence"/>
</dbReference>
<comment type="caution">
    <text evidence="3">The sequence shown here is derived from an EMBL/GenBank/DDBJ whole genome shotgun (WGS) entry which is preliminary data.</text>
</comment>
<dbReference type="PANTHER" id="PTHR12941">
    <property type="entry name" value="ER MEMBRANE PROTEIN COMPLEX"/>
    <property type="match status" value="1"/>
</dbReference>
<sequence>MGDYAVTTPAYVKMLLHAAKRPANSVCGLLLGQEQGQGFSITDVVPLFHHEAPLAPLLEVGCSMADVWSQQTSKKIVGFYYAGSGSTPAEGGSGISHFAEKVADKVEANCSRSCVLVVDNQQLNNETKIGLQLLLKDVKRGWTRVENRLHVASGATKMLSSGLQQGIERDIVDFEDHLEDTAKDWRNPHVVSLLKLNEPPLRVLRRRVLRAQELVERLKAAATGLETVDKRLYNLGAYYKQQSEEENAAQKVEISRLCVQRERKFSACEALKTELETMNATSGLFPEQELAEIRRFLARVKKKKVCC</sequence>
<evidence type="ECO:0000313" key="4">
    <source>
        <dbReference type="Proteomes" id="UP000785171"/>
    </source>
</evidence>
<gene>
    <name evidence="3" type="ORF">JM16_008999</name>
</gene>
<dbReference type="InterPro" id="IPR037518">
    <property type="entry name" value="MPN"/>
</dbReference>
<name>A0A8T0LL23_9STRA</name>
<evidence type="ECO:0000313" key="3">
    <source>
        <dbReference type="EMBL" id="KAG2505201.1"/>
    </source>
</evidence>
<proteinExistence type="inferred from homology"/>
<dbReference type="GO" id="GO:0072546">
    <property type="term" value="C:EMC complex"/>
    <property type="evidence" value="ECO:0007669"/>
    <property type="project" value="InterPro"/>
</dbReference>
<dbReference type="Pfam" id="PF03665">
    <property type="entry name" value="UPF0172"/>
    <property type="match status" value="1"/>
</dbReference>
<dbReference type="PROSITE" id="PS50249">
    <property type="entry name" value="MPN"/>
    <property type="match status" value="1"/>
</dbReference>
<accession>A0A8T0LL23</accession>
<reference evidence="3" key="1">
    <citation type="journal article" date="2015" name="Genom Data">
        <title>Genome sequences of six Phytophthora species associated with forests in New Zealand.</title>
        <authorList>
            <person name="Studholme D.J."/>
            <person name="McDougal R.L."/>
            <person name="Sambles C."/>
            <person name="Hansen E."/>
            <person name="Hardy G."/>
            <person name="Grant M."/>
            <person name="Ganley R.J."/>
            <person name="Williams N.M."/>
        </authorList>
    </citation>
    <scope>NUCLEOTIDE SEQUENCE</scope>
    <source>
        <strain evidence="3">NZFS 2646</strain>
    </source>
</reference>
<dbReference type="EMBL" id="JPWV03000740">
    <property type="protein sequence ID" value="KAG2505201.1"/>
    <property type="molecule type" value="Genomic_DNA"/>
</dbReference>
<dbReference type="AlphaFoldDB" id="A0A8T0LL23"/>
<dbReference type="PANTHER" id="PTHR12941:SF10">
    <property type="entry name" value="ER MEMBRANE PROTEIN COMPLEX SUBUNIT 8_9 HOMOLOG"/>
    <property type="match status" value="1"/>
</dbReference>